<evidence type="ECO:0000313" key="3">
    <source>
        <dbReference type="Proteomes" id="UP000054926"/>
    </source>
</evidence>
<reference evidence="2 3" key="1">
    <citation type="submission" date="2015-11" db="EMBL/GenBank/DDBJ databases">
        <title>Genomic analysis of 38 Legionella species identifies large and diverse effector repertoires.</title>
        <authorList>
            <person name="Burstein D."/>
            <person name="Amaro F."/>
            <person name="Zusman T."/>
            <person name="Lifshitz Z."/>
            <person name="Cohen O."/>
            <person name="Gilbert J.A."/>
            <person name="Pupko T."/>
            <person name="Shuman H.A."/>
            <person name="Segal G."/>
        </authorList>
    </citation>
    <scope>NUCLEOTIDE SEQUENCE [LARGE SCALE GENOMIC DNA]</scope>
    <source>
        <strain evidence="2 3">IMVS3376</strain>
    </source>
</reference>
<dbReference type="Proteomes" id="UP000054926">
    <property type="component" value="Unassembled WGS sequence"/>
</dbReference>
<accession>A0A0W0ZQG5</accession>
<dbReference type="InterPro" id="IPR056213">
    <property type="entry name" value="NttE-like"/>
</dbReference>
<comment type="caution">
    <text evidence="2">The sequence shown here is derived from an EMBL/GenBank/DDBJ whole genome shotgun (WGS) entry which is preliminary data.</text>
</comment>
<protein>
    <recommendedName>
        <fullName evidence="4">Substrate of the Dot/Icm secretion system</fullName>
    </recommendedName>
</protein>
<dbReference type="EMBL" id="LNYY01000005">
    <property type="protein sequence ID" value="KTD71150.1"/>
    <property type="molecule type" value="Genomic_DNA"/>
</dbReference>
<dbReference type="Pfam" id="PF24274">
    <property type="entry name" value="NttE"/>
    <property type="match status" value="1"/>
</dbReference>
<dbReference type="PATRIC" id="fig|947033.5.peg.506"/>
<keyword evidence="3" id="KW-1185">Reference proteome</keyword>
<organism evidence="2 3">
    <name type="scientific">Legionella steelei</name>
    <dbReference type="NCBI Taxonomy" id="947033"/>
    <lineage>
        <taxon>Bacteria</taxon>
        <taxon>Pseudomonadati</taxon>
        <taxon>Pseudomonadota</taxon>
        <taxon>Gammaproteobacteria</taxon>
        <taxon>Legionellales</taxon>
        <taxon>Legionellaceae</taxon>
        <taxon>Legionella</taxon>
    </lineage>
</organism>
<dbReference type="OrthoDB" id="5646153at2"/>
<feature type="chain" id="PRO_5006918938" description="Substrate of the Dot/Icm secretion system" evidence="1">
    <location>
        <begin position="20"/>
        <end position="296"/>
    </location>
</feature>
<name>A0A0W0ZQG5_9GAMM</name>
<evidence type="ECO:0000313" key="2">
    <source>
        <dbReference type="EMBL" id="KTD71150.1"/>
    </source>
</evidence>
<sequence length="296" mass="34935">MKVNYLFALFILMPQYVFSQTHDNATILTISQNPENQNNKTLTYSNELEYLKKNKSFVRSVDYPTQVIRMEQDIENQQLPCDEVHNQIDKILVQHIVNEQFTYAIYISCHYNPETKLATQFIISSYFDPLSDEAVAYLESYLREYNGTDLLGTKYKIESAKGLVISLEFAAGMKKKPNRPPFIEYHKDRSNFYFKSNYEMRAKLFSDIYQNFFTNDPNKILPFLDKWVSSHASSVYKAVLRDSNYTELQPEKIFIMENNEELFVSNFKQYFAHYCEPYENHRCLNPGKMDNEQVAL</sequence>
<evidence type="ECO:0000256" key="1">
    <source>
        <dbReference type="SAM" id="SignalP"/>
    </source>
</evidence>
<gene>
    <name evidence="2" type="ORF">Lste_0474</name>
</gene>
<dbReference type="NCBIfam" id="NF037977">
    <property type="entry name" value="Lpg0189_fam"/>
    <property type="match status" value="1"/>
</dbReference>
<dbReference type="AlphaFoldDB" id="A0A0W0ZQG5"/>
<dbReference type="CDD" id="cd21108">
    <property type="entry name" value="Lpg0189-like"/>
    <property type="match status" value="1"/>
</dbReference>
<feature type="signal peptide" evidence="1">
    <location>
        <begin position="1"/>
        <end position="19"/>
    </location>
</feature>
<proteinExistence type="predicted"/>
<dbReference type="RefSeq" id="WP_058509484.1">
    <property type="nucleotide sequence ID" value="NZ_DAIOMV010000003.1"/>
</dbReference>
<keyword evidence="1" id="KW-0732">Signal</keyword>
<evidence type="ECO:0008006" key="4">
    <source>
        <dbReference type="Google" id="ProtNLM"/>
    </source>
</evidence>